<dbReference type="Proteomes" id="UP000608530">
    <property type="component" value="Unassembled WGS sequence"/>
</dbReference>
<dbReference type="Gene3D" id="1.10.150.650">
    <property type="match status" value="1"/>
</dbReference>
<sequence length="288" mass="30988">MLRTGTPATSRDRRYDLHTHSVYSDGTTSPGAIAEEAAGLGLAGFALTDHDTVDGWDAARAASEEHGVDFLPGMEITTRHRWRSTHLLAYGPDLGRGRLSEEIAEVRRSRVERAREMVRLISADYRISWESVIGDGDASTVGRPHIADALVVAGYFPHRSAVFSDLLRPGSPYYIDTYALETLDTIRMVREAGGVPVLAHPAAGRSSRPVDPAALRSFAEAGLWGIELSHPENRAEWIPGLREQAGELGLVATGASDYHGAGKANRLGECTSGAEVVEAVRALAAVPR</sequence>
<dbReference type="Gene3D" id="3.20.20.140">
    <property type="entry name" value="Metal-dependent hydrolases"/>
    <property type="match status" value="1"/>
</dbReference>
<dbReference type="PANTHER" id="PTHR42924">
    <property type="entry name" value="EXONUCLEASE"/>
    <property type="match status" value="1"/>
</dbReference>
<protein>
    <submittedName>
        <fullName evidence="3">PHP domain-containing protein</fullName>
    </submittedName>
</protein>
<gene>
    <name evidence="3" type="ORF">JD276_09425</name>
</gene>
<evidence type="ECO:0000256" key="1">
    <source>
        <dbReference type="SAM" id="MobiDB-lite"/>
    </source>
</evidence>
<dbReference type="InterPro" id="IPR052018">
    <property type="entry name" value="PHP_domain"/>
</dbReference>
<dbReference type="RefSeq" id="WP_200115400.1">
    <property type="nucleotide sequence ID" value="NZ_JAEHOH010000012.1"/>
</dbReference>
<dbReference type="EMBL" id="JAEHOH010000012">
    <property type="protein sequence ID" value="MBK0419252.1"/>
    <property type="molecule type" value="Genomic_DNA"/>
</dbReference>
<name>A0A934UVU1_9MICO</name>
<feature type="region of interest" description="Disordered" evidence="1">
    <location>
        <begin position="1"/>
        <end position="29"/>
    </location>
</feature>
<dbReference type="PANTHER" id="PTHR42924:SF3">
    <property type="entry name" value="POLYMERASE_HISTIDINOL PHOSPHATASE N-TERMINAL DOMAIN-CONTAINING PROTEIN"/>
    <property type="match status" value="1"/>
</dbReference>
<keyword evidence="4" id="KW-1185">Reference proteome</keyword>
<dbReference type="InterPro" id="IPR003141">
    <property type="entry name" value="Pol/His_phosphatase_N"/>
</dbReference>
<dbReference type="CDD" id="cd07438">
    <property type="entry name" value="PHP_HisPPase_AMP"/>
    <property type="match status" value="1"/>
</dbReference>
<dbReference type="GO" id="GO:0004534">
    <property type="term" value="F:5'-3' RNA exonuclease activity"/>
    <property type="evidence" value="ECO:0007669"/>
    <property type="project" value="TreeGrafter"/>
</dbReference>
<dbReference type="SUPFAM" id="SSF89550">
    <property type="entry name" value="PHP domain-like"/>
    <property type="match status" value="1"/>
</dbReference>
<feature type="domain" description="Polymerase/histidinol phosphatase N-terminal" evidence="2">
    <location>
        <begin position="15"/>
        <end position="80"/>
    </location>
</feature>
<comment type="caution">
    <text evidence="3">The sequence shown here is derived from an EMBL/GenBank/DDBJ whole genome shotgun (WGS) entry which is preliminary data.</text>
</comment>
<accession>A0A934UVU1</accession>
<reference evidence="3" key="1">
    <citation type="submission" date="2020-12" db="EMBL/GenBank/DDBJ databases">
        <title>Leucobacter sp. CAS1, isolated from Chromium sludge.</title>
        <authorList>
            <person name="Xu Z."/>
        </authorList>
    </citation>
    <scope>NUCLEOTIDE SEQUENCE</scope>
    <source>
        <strain evidence="3">CSA1</strain>
    </source>
</reference>
<dbReference type="GO" id="GO:0035312">
    <property type="term" value="F:5'-3' DNA exonuclease activity"/>
    <property type="evidence" value="ECO:0007669"/>
    <property type="project" value="TreeGrafter"/>
</dbReference>
<dbReference type="SMART" id="SM00481">
    <property type="entry name" value="POLIIIAc"/>
    <property type="match status" value="1"/>
</dbReference>
<organism evidence="3 4">
    <name type="scientific">Leucobacter chromiisoli</name>
    <dbReference type="NCBI Taxonomy" id="2796471"/>
    <lineage>
        <taxon>Bacteria</taxon>
        <taxon>Bacillati</taxon>
        <taxon>Actinomycetota</taxon>
        <taxon>Actinomycetes</taxon>
        <taxon>Micrococcales</taxon>
        <taxon>Microbacteriaceae</taxon>
        <taxon>Leucobacter</taxon>
    </lineage>
</organism>
<evidence type="ECO:0000259" key="2">
    <source>
        <dbReference type="SMART" id="SM00481"/>
    </source>
</evidence>
<evidence type="ECO:0000313" key="3">
    <source>
        <dbReference type="EMBL" id="MBK0419252.1"/>
    </source>
</evidence>
<evidence type="ECO:0000313" key="4">
    <source>
        <dbReference type="Proteomes" id="UP000608530"/>
    </source>
</evidence>
<feature type="compositionally biased region" description="Basic and acidic residues" evidence="1">
    <location>
        <begin position="10"/>
        <end position="19"/>
    </location>
</feature>
<dbReference type="InterPro" id="IPR004013">
    <property type="entry name" value="PHP_dom"/>
</dbReference>
<proteinExistence type="predicted"/>
<dbReference type="Pfam" id="PF02811">
    <property type="entry name" value="PHP"/>
    <property type="match status" value="1"/>
</dbReference>
<dbReference type="InterPro" id="IPR016195">
    <property type="entry name" value="Pol/histidinol_Pase-like"/>
</dbReference>
<dbReference type="AlphaFoldDB" id="A0A934UVU1"/>